<dbReference type="AlphaFoldDB" id="A0A942U854"/>
<name>A0A942U854_9BACI</name>
<protein>
    <submittedName>
        <fullName evidence="1">Spore germination protein</fullName>
    </submittedName>
</protein>
<comment type="caution">
    <text evidence="1">The sequence shown here is derived from an EMBL/GenBank/DDBJ whole genome shotgun (WGS) entry which is preliminary data.</text>
</comment>
<reference evidence="1" key="1">
    <citation type="submission" date="2021-05" db="EMBL/GenBank/DDBJ databases">
        <title>Novel Bacillus species.</title>
        <authorList>
            <person name="Liu G."/>
        </authorList>
    </citation>
    <scope>NUCLEOTIDE SEQUENCE</scope>
    <source>
        <strain evidence="1">FJAT-49825</strain>
    </source>
</reference>
<dbReference type="RefSeq" id="WP_213118783.1">
    <property type="nucleotide sequence ID" value="NZ_JAGYPF010000003.1"/>
</dbReference>
<dbReference type="InterPro" id="IPR019618">
    <property type="entry name" value="Spore_germination_GerPA"/>
</dbReference>
<dbReference type="Proteomes" id="UP000679749">
    <property type="component" value="Unassembled WGS sequence"/>
</dbReference>
<gene>
    <name evidence="1" type="ORF">KHA99_17805</name>
</gene>
<keyword evidence="2" id="KW-1185">Reference proteome</keyword>
<organism evidence="1 2">
    <name type="scientific">Neobacillus rhizophilus</name>
    <dbReference type="NCBI Taxonomy" id="2833579"/>
    <lineage>
        <taxon>Bacteria</taxon>
        <taxon>Bacillati</taxon>
        <taxon>Bacillota</taxon>
        <taxon>Bacilli</taxon>
        <taxon>Bacillales</taxon>
        <taxon>Bacillaceae</taxon>
        <taxon>Neobacillus</taxon>
    </lineage>
</organism>
<proteinExistence type="predicted"/>
<sequence>MIVNKNGIHIGTISSGVVNFGRTVFSSPKAVSKTITGAGESNTGIKVITNSGFKKYI</sequence>
<evidence type="ECO:0000313" key="2">
    <source>
        <dbReference type="Proteomes" id="UP000679749"/>
    </source>
</evidence>
<accession>A0A942U854</accession>
<dbReference type="Pfam" id="PF10676">
    <property type="entry name" value="gerPA"/>
    <property type="match status" value="1"/>
</dbReference>
<dbReference type="EMBL" id="JAGYPF010000003">
    <property type="protein sequence ID" value="MBS4214307.1"/>
    <property type="molecule type" value="Genomic_DNA"/>
</dbReference>
<evidence type="ECO:0000313" key="1">
    <source>
        <dbReference type="EMBL" id="MBS4214307.1"/>
    </source>
</evidence>